<name>A0ABV3FIJ4_9NOCA</name>
<evidence type="ECO:0000313" key="3">
    <source>
        <dbReference type="Proteomes" id="UP001551658"/>
    </source>
</evidence>
<dbReference type="Proteomes" id="UP001551658">
    <property type="component" value="Unassembled WGS sequence"/>
</dbReference>
<gene>
    <name evidence="2" type="ORF">AB0H72_33135</name>
</gene>
<reference evidence="2 3" key="1">
    <citation type="submission" date="2024-06" db="EMBL/GenBank/DDBJ databases">
        <title>The Natural Products Discovery Center: Release of the First 8490 Sequenced Strains for Exploring Actinobacteria Biosynthetic Diversity.</title>
        <authorList>
            <person name="Kalkreuter E."/>
            <person name="Kautsar S.A."/>
            <person name="Yang D."/>
            <person name="Bader C.D."/>
            <person name="Teijaro C.N."/>
            <person name="Fluegel L."/>
            <person name="Davis C.M."/>
            <person name="Simpson J.R."/>
            <person name="Lauterbach L."/>
            <person name="Steele A.D."/>
            <person name="Gui C."/>
            <person name="Meng S."/>
            <person name="Li G."/>
            <person name="Viehrig K."/>
            <person name="Ye F."/>
            <person name="Su P."/>
            <person name="Kiefer A.F."/>
            <person name="Nichols A."/>
            <person name="Cepeda A.J."/>
            <person name="Yan W."/>
            <person name="Fan B."/>
            <person name="Jiang Y."/>
            <person name="Adhikari A."/>
            <person name="Zheng C.-J."/>
            <person name="Schuster L."/>
            <person name="Cowan T.M."/>
            <person name="Smanski M.J."/>
            <person name="Chevrette M.G."/>
            <person name="De Carvalho L.P.S."/>
            <person name="Shen B."/>
        </authorList>
    </citation>
    <scope>NUCLEOTIDE SEQUENCE [LARGE SCALE GENOMIC DNA]</scope>
    <source>
        <strain evidence="2 3">NPDC050671</strain>
    </source>
</reference>
<feature type="coiled-coil region" evidence="1">
    <location>
        <begin position="21"/>
        <end position="55"/>
    </location>
</feature>
<protein>
    <submittedName>
        <fullName evidence="2">Uncharacterized protein</fullName>
    </submittedName>
</protein>
<sequence length="125" mass="14018">MTDDQLYDWIGCVSYPDGDESRAMANELLAARARIAELEDERDKLRRHNNELWKEREGLREMLVAAANDGSAAQRPPLGYAVTVDGPGGRFVQAAPLLREADAVARSRFYANQEARVVELREVQS</sequence>
<keyword evidence="3" id="KW-1185">Reference proteome</keyword>
<accession>A0ABV3FIJ4</accession>
<dbReference type="RefSeq" id="WP_357987266.1">
    <property type="nucleotide sequence ID" value="NZ_JBFAIH010000031.1"/>
</dbReference>
<dbReference type="EMBL" id="JBFAIH010000031">
    <property type="protein sequence ID" value="MEV0367542.1"/>
    <property type="molecule type" value="Genomic_DNA"/>
</dbReference>
<keyword evidence="1" id="KW-0175">Coiled coil</keyword>
<evidence type="ECO:0000313" key="2">
    <source>
        <dbReference type="EMBL" id="MEV0367542.1"/>
    </source>
</evidence>
<comment type="caution">
    <text evidence="2">The sequence shown here is derived from an EMBL/GenBank/DDBJ whole genome shotgun (WGS) entry which is preliminary data.</text>
</comment>
<proteinExistence type="predicted"/>
<evidence type="ECO:0000256" key="1">
    <source>
        <dbReference type="SAM" id="Coils"/>
    </source>
</evidence>
<organism evidence="2 3">
    <name type="scientific">Nocardia fusca</name>
    <dbReference type="NCBI Taxonomy" id="941183"/>
    <lineage>
        <taxon>Bacteria</taxon>
        <taxon>Bacillati</taxon>
        <taxon>Actinomycetota</taxon>
        <taxon>Actinomycetes</taxon>
        <taxon>Mycobacteriales</taxon>
        <taxon>Nocardiaceae</taxon>
        <taxon>Nocardia</taxon>
    </lineage>
</organism>